<proteinExistence type="inferred from homology"/>
<accession>A0A4Z1QMR2</accession>
<dbReference type="EMBL" id="CP109969">
    <property type="protein sequence ID" value="UYZ09256.1"/>
    <property type="molecule type" value="Genomic_DNA"/>
</dbReference>
<sequence>MRQSNIFVTRPYLPPLSEILPYLEAIWENKILTNNGPLHQKLEGVLKANFSVEGLSLMNNGTSALMCPLMTLPKGSQVITSPFTFAATTHSIAMLGLEPVFADIDPDYYGVTPSAVEAAITPATSAILAVHTYGTPCDVEGLKSVADKYGLTLIYDSSHAFGVNYMGRSLVSYGDYSTLSFHATKSFNTFEGGAVISSSTEREAIINKIKNFGIASESDIPMLGFNGKMSELNAAVGLAQLEHFEAIREARREVHEWYVENLESLEGIEICKQRPGVQPNYSYFPILITRRSRRNRDEVFNLMSEMGVIARRYFAPVMSGLPMYQKLPSADPRNLPVANRIGAEVLCLPIYPDLSVDDRDRVLQSLKKALQ</sequence>
<gene>
    <name evidence="4" type="ORF">CFBP5507_16235</name>
</gene>
<evidence type="ECO:0000256" key="2">
    <source>
        <dbReference type="ARBA" id="ARBA00037999"/>
    </source>
</evidence>
<evidence type="ECO:0000313" key="5">
    <source>
        <dbReference type="Proteomes" id="UP000298735"/>
    </source>
</evidence>
<dbReference type="SUPFAM" id="SSF53383">
    <property type="entry name" value="PLP-dependent transferases"/>
    <property type="match status" value="1"/>
</dbReference>
<dbReference type="CDD" id="cd00616">
    <property type="entry name" value="AHBA_syn"/>
    <property type="match status" value="1"/>
</dbReference>
<dbReference type="InterPro" id="IPR015424">
    <property type="entry name" value="PyrdxlP-dep_Trfase"/>
</dbReference>
<evidence type="ECO:0000313" key="4">
    <source>
        <dbReference type="EMBL" id="UYZ09256.1"/>
    </source>
</evidence>
<dbReference type="PANTHER" id="PTHR30244">
    <property type="entry name" value="TRANSAMINASE"/>
    <property type="match status" value="1"/>
</dbReference>
<dbReference type="InterPro" id="IPR015421">
    <property type="entry name" value="PyrdxlP-dep_Trfase_major"/>
</dbReference>
<keyword evidence="4" id="KW-0032">Aminotransferase</keyword>
<dbReference type="Proteomes" id="UP000298735">
    <property type="component" value="Chromosome Linear"/>
</dbReference>
<protein>
    <submittedName>
        <fullName evidence="4">DegT/DnrJ/EryC1/StrS family aminotransferase</fullName>
    </submittedName>
</protein>
<dbReference type="Gene3D" id="3.40.640.10">
    <property type="entry name" value="Type I PLP-dependent aspartate aminotransferase-like (Major domain)"/>
    <property type="match status" value="1"/>
</dbReference>
<organism evidence="4 5">
    <name type="scientific">Agrobacterium salinitolerans</name>
    <dbReference type="NCBI Taxonomy" id="1183413"/>
    <lineage>
        <taxon>Bacteria</taxon>
        <taxon>Pseudomonadati</taxon>
        <taxon>Pseudomonadota</taxon>
        <taxon>Alphaproteobacteria</taxon>
        <taxon>Hyphomicrobiales</taxon>
        <taxon>Rhizobiaceae</taxon>
        <taxon>Rhizobium/Agrobacterium group</taxon>
        <taxon>Agrobacterium</taxon>
    </lineage>
</organism>
<dbReference type="GO" id="GO:0030170">
    <property type="term" value="F:pyridoxal phosphate binding"/>
    <property type="evidence" value="ECO:0007669"/>
    <property type="project" value="TreeGrafter"/>
</dbReference>
<evidence type="ECO:0000256" key="3">
    <source>
        <dbReference type="RuleBase" id="RU004508"/>
    </source>
</evidence>
<name>A0A4Z1QMR2_9HYPH</name>
<dbReference type="GO" id="GO:0000271">
    <property type="term" value="P:polysaccharide biosynthetic process"/>
    <property type="evidence" value="ECO:0007669"/>
    <property type="project" value="TreeGrafter"/>
</dbReference>
<reference evidence="4" key="1">
    <citation type="submission" date="2022-10" db="EMBL/GenBank/DDBJ databases">
        <title>Complete genome sequence of Agrobacterium salinitolerans CFBP5507.</title>
        <authorList>
            <person name="Tchabashvili S."/>
            <person name="Yen H.-C."/>
            <person name="Haryono M."/>
            <person name="Lin Y.-C."/>
            <person name="Lai E.-M."/>
            <person name="Kuo C.-H."/>
        </authorList>
    </citation>
    <scope>NUCLEOTIDE SEQUENCE</scope>
    <source>
        <strain evidence="4">CFBP5507</strain>
    </source>
</reference>
<dbReference type="GO" id="GO:0008483">
    <property type="term" value="F:transaminase activity"/>
    <property type="evidence" value="ECO:0007669"/>
    <property type="project" value="UniProtKB-KW"/>
</dbReference>
<dbReference type="KEGG" id="asal:CFBP5507_16235"/>
<dbReference type="OrthoDB" id="9768668at2"/>
<evidence type="ECO:0000256" key="1">
    <source>
        <dbReference type="ARBA" id="ARBA00022898"/>
    </source>
</evidence>
<dbReference type="PIRSF" id="PIRSF000390">
    <property type="entry name" value="PLP_StrS"/>
    <property type="match status" value="1"/>
</dbReference>
<dbReference type="InterPro" id="IPR000653">
    <property type="entry name" value="DegT/StrS_aminotransferase"/>
</dbReference>
<dbReference type="AlphaFoldDB" id="A0A4Z1QMR2"/>
<dbReference type="RefSeq" id="WP_137412058.1">
    <property type="nucleotide sequence ID" value="NZ_CP109969.1"/>
</dbReference>
<dbReference type="PANTHER" id="PTHR30244:SF9">
    <property type="entry name" value="PROTEIN RV3402C"/>
    <property type="match status" value="1"/>
</dbReference>
<keyword evidence="1 3" id="KW-0663">Pyridoxal phosphate</keyword>
<comment type="similarity">
    <text evidence="2 3">Belongs to the DegT/DnrJ/EryC1 family.</text>
</comment>
<dbReference type="Pfam" id="PF01041">
    <property type="entry name" value="DegT_DnrJ_EryC1"/>
    <property type="match status" value="1"/>
</dbReference>
<keyword evidence="4" id="KW-0808">Transferase</keyword>